<evidence type="ECO:0000313" key="10">
    <source>
        <dbReference type="Proteomes" id="UP000094828"/>
    </source>
</evidence>
<dbReference type="STRING" id="1841610.A6X21_07105"/>
<keyword evidence="3" id="KW-1003">Cell membrane</keyword>
<evidence type="ECO:0000259" key="8">
    <source>
        <dbReference type="Pfam" id="PF00482"/>
    </source>
</evidence>
<evidence type="ECO:0000313" key="9">
    <source>
        <dbReference type="EMBL" id="ODA30092.1"/>
    </source>
</evidence>
<feature type="domain" description="Type II secretion system protein GspF" evidence="8">
    <location>
        <begin position="20"/>
        <end position="139"/>
    </location>
</feature>
<feature type="domain" description="Type II secretion system protein GspF" evidence="8">
    <location>
        <begin position="228"/>
        <end position="347"/>
    </location>
</feature>
<dbReference type="RefSeq" id="WP_068849099.1">
    <property type="nucleotide sequence ID" value="NZ_LYDR01000116.1"/>
</dbReference>
<dbReference type="Gene3D" id="1.20.81.30">
    <property type="entry name" value="Type II secretion system (T2SS), domain F"/>
    <property type="match status" value="2"/>
</dbReference>
<proteinExistence type="inferred from homology"/>
<keyword evidence="4 7" id="KW-0812">Transmembrane</keyword>
<dbReference type="Pfam" id="PF00482">
    <property type="entry name" value="T2SSF"/>
    <property type="match status" value="2"/>
</dbReference>
<keyword evidence="6 7" id="KW-0472">Membrane</keyword>
<keyword evidence="10" id="KW-1185">Reference proteome</keyword>
<evidence type="ECO:0000256" key="7">
    <source>
        <dbReference type="SAM" id="Phobius"/>
    </source>
</evidence>
<dbReference type="PANTHER" id="PTHR30012:SF0">
    <property type="entry name" value="TYPE II SECRETION SYSTEM PROTEIN F-RELATED"/>
    <property type="match status" value="1"/>
</dbReference>
<dbReference type="PANTHER" id="PTHR30012">
    <property type="entry name" value="GENERAL SECRETION PATHWAY PROTEIN"/>
    <property type="match status" value="1"/>
</dbReference>
<dbReference type="OrthoDB" id="279749at2"/>
<dbReference type="EMBL" id="LYDR01000116">
    <property type="protein sequence ID" value="ODA30092.1"/>
    <property type="molecule type" value="Genomic_DNA"/>
</dbReference>
<dbReference type="GO" id="GO:0005886">
    <property type="term" value="C:plasma membrane"/>
    <property type="evidence" value="ECO:0007669"/>
    <property type="project" value="UniProtKB-SubCell"/>
</dbReference>
<gene>
    <name evidence="9" type="ORF">A6X21_07105</name>
</gene>
<comment type="similarity">
    <text evidence="2">Belongs to the GSP F family.</text>
</comment>
<dbReference type="InterPro" id="IPR042094">
    <property type="entry name" value="T2SS_GspF_sf"/>
</dbReference>
<comment type="caution">
    <text evidence="9">The sequence shown here is derived from an EMBL/GenBank/DDBJ whole genome shotgun (WGS) entry which is preliminary data.</text>
</comment>
<evidence type="ECO:0000256" key="2">
    <source>
        <dbReference type="ARBA" id="ARBA00005745"/>
    </source>
</evidence>
<accession>A0A1C3EA30</accession>
<keyword evidence="5 7" id="KW-1133">Transmembrane helix</keyword>
<dbReference type="Proteomes" id="UP000094828">
    <property type="component" value="Unassembled WGS sequence"/>
</dbReference>
<evidence type="ECO:0000256" key="6">
    <source>
        <dbReference type="ARBA" id="ARBA00023136"/>
    </source>
</evidence>
<reference evidence="9 10" key="1">
    <citation type="submission" date="2016-05" db="EMBL/GenBank/DDBJ databases">
        <title>Genomic and physiological characterization of Planctopirus sp. isolated from fresh water lake.</title>
        <authorList>
            <person name="Subhash Y."/>
            <person name="Ramana C."/>
        </authorList>
    </citation>
    <scope>NUCLEOTIDE SEQUENCE [LARGE SCALE GENOMIC DNA]</scope>
    <source>
        <strain evidence="9 10">JC280</strain>
    </source>
</reference>
<feature type="transmembrane region" description="Helical" evidence="7">
    <location>
        <begin position="322"/>
        <end position="355"/>
    </location>
</feature>
<feature type="transmembrane region" description="Helical" evidence="7">
    <location>
        <begin position="115"/>
        <end position="138"/>
    </location>
</feature>
<evidence type="ECO:0000256" key="4">
    <source>
        <dbReference type="ARBA" id="ARBA00022692"/>
    </source>
</evidence>
<dbReference type="AlphaFoldDB" id="A0A1C3EA30"/>
<feature type="transmembrane region" description="Helical" evidence="7">
    <location>
        <begin position="166"/>
        <end position="184"/>
    </location>
</feature>
<name>A0A1C3EA30_9PLAN</name>
<organism evidence="9 10">
    <name type="scientific">Planctopirus hydrillae</name>
    <dbReference type="NCBI Taxonomy" id="1841610"/>
    <lineage>
        <taxon>Bacteria</taxon>
        <taxon>Pseudomonadati</taxon>
        <taxon>Planctomycetota</taxon>
        <taxon>Planctomycetia</taxon>
        <taxon>Planctomycetales</taxon>
        <taxon>Planctomycetaceae</taxon>
        <taxon>Planctopirus</taxon>
    </lineage>
</organism>
<evidence type="ECO:0000256" key="1">
    <source>
        <dbReference type="ARBA" id="ARBA00004651"/>
    </source>
</evidence>
<dbReference type="InterPro" id="IPR003004">
    <property type="entry name" value="GspF/PilC"/>
</dbReference>
<comment type="subcellular location">
    <subcellularLocation>
        <location evidence="1">Cell membrane</location>
        <topology evidence="1">Multi-pass membrane protein</topology>
    </subcellularLocation>
</comment>
<evidence type="ECO:0000256" key="3">
    <source>
        <dbReference type="ARBA" id="ARBA00022475"/>
    </source>
</evidence>
<protein>
    <recommendedName>
        <fullName evidence="8">Type II secretion system protein GspF domain-containing protein</fullName>
    </recommendedName>
</protein>
<sequence length="362" mass="39505">MSATPAVVISSAALRALNQELALLIRAGIPLEIGFQQLGRGSSSDLARLAERIGERLQQGQALDLAIASENTPEARLYATIVQLGIRSGRLPEMLESMAHLGDQMSAVREEFHRVAIYPTIVVALTYLLICGLAIWFIPRWLLTLEMFRIQGGWIEVALRSIHDYASYWMPAIPIVAIIVLWAAGRTSIVRAGLLETRASVWPGLQVVSGALSWLIGLPDAVRWVQWLHICGLLTKEGLPIEECLKSSNYLLGTGRMQQDSREALQAISAGISPEAALLRIRDLPPFVADAIEIGIRTNSLPVALELSTGVMFRQLQSRLEWLSGLIPLVLTLLIGGGCGLLYVVAVFGPLMVFWSGLSLQS</sequence>
<evidence type="ECO:0000256" key="5">
    <source>
        <dbReference type="ARBA" id="ARBA00022989"/>
    </source>
</evidence>
<dbReference type="InterPro" id="IPR018076">
    <property type="entry name" value="T2SS_GspF_dom"/>
</dbReference>